<dbReference type="RefSeq" id="WP_012380551.1">
    <property type="nucleotide sequence ID" value="NC_010572.1"/>
</dbReference>
<dbReference type="EMBL" id="AP009493">
    <property type="protein sequence ID" value="BAG21192.1"/>
    <property type="molecule type" value="Genomic_DNA"/>
</dbReference>
<dbReference type="Gene3D" id="2.130.10.10">
    <property type="entry name" value="YVTN repeat-like/Quinoprotein amine dehydrogenase"/>
    <property type="match status" value="1"/>
</dbReference>
<keyword evidence="2" id="KW-1133">Transmembrane helix</keyword>
<evidence type="ECO:0000256" key="2">
    <source>
        <dbReference type="SAM" id="Phobius"/>
    </source>
</evidence>
<gene>
    <name evidence="4" type="ordered locus">SGR_4363</name>
</gene>
<feature type="domain" description="Pyrrolo-quinoline quinone repeat" evidence="3">
    <location>
        <begin position="163"/>
        <end position="286"/>
    </location>
</feature>
<dbReference type="AlphaFoldDB" id="B1VUG6"/>
<dbReference type="InterPro" id="IPR015943">
    <property type="entry name" value="WD40/YVTN_repeat-like_dom_sf"/>
</dbReference>
<dbReference type="InterPro" id="IPR002372">
    <property type="entry name" value="PQQ_rpt_dom"/>
</dbReference>
<feature type="region of interest" description="Disordered" evidence="1">
    <location>
        <begin position="101"/>
        <end position="133"/>
    </location>
</feature>
<evidence type="ECO:0000256" key="1">
    <source>
        <dbReference type="SAM" id="MobiDB-lite"/>
    </source>
</evidence>
<dbReference type="eggNOG" id="COG1520">
    <property type="taxonomic scope" value="Bacteria"/>
</dbReference>
<feature type="compositionally biased region" description="Pro residues" evidence="1">
    <location>
        <begin position="111"/>
        <end position="123"/>
    </location>
</feature>
<sequence length="557" mass="57360">MSQPPQPPSQGGPGEPEGFGAPYEPRPDAYGPVPPPYPPQPGPYGRPPAPPYGGHPGPGPSPSGGRSRSRVAGLVAAVLAGVLVIGTGVWFAVGDDGADDGKPVARESAAPKPPGADPGPGRTPAPGAAEINEGRVKGEAKVRWVQRNGVDLPGGGASALGPWVVGDVVAKAMYRTASGYSLDDGTPKWSLRLPSDVCAAPTRPTADGKIVVGLLTDTSPEDSACDRLQMIDLATGEAGWSATFDRAPTQDGLANIVMAVSGDVLTIGRVGRTDAYRVSDGKHLWDELPGPCPSYGLAGGAVLLAAVGCRDQPAGESEARADDVIEEVRRVDPSTGRTLWTYRPGKGWLIDAFHSVDPPVISLRRGGAVEGEWAIAVLNADGTLRSRPIAGDDVPEARCTGMRRDVGANLDTCLGVAADADTLYTATKHRFADGVLTNDVIAFDMSTGAKKWKVPAPAGQTLMPLRVEGGEALVYLSPPGAKSGAEGVGGGIVALGPDGGAPRQVLRHPASAAVTERTFTDPLVRYAGGRSLLMLPHVSGATDEEERELPAMIAFGD</sequence>
<protein>
    <recommendedName>
        <fullName evidence="3">Pyrrolo-quinoline quinone repeat domain-containing protein</fullName>
    </recommendedName>
</protein>
<dbReference type="Proteomes" id="UP000001685">
    <property type="component" value="Chromosome"/>
</dbReference>
<dbReference type="KEGG" id="sgr:SGR_4363"/>
<proteinExistence type="predicted"/>
<organism evidence="4 5">
    <name type="scientific">Streptomyces griseus subsp. griseus (strain JCM 4626 / CBS 651.72 / NBRC 13350 / KCC S-0626 / ISP 5235)</name>
    <dbReference type="NCBI Taxonomy" id="455632"/>
    <lineage>
        <taxon>Bacteria</taxon>
        <taxon>Bacillati</taxon>
        <taxon>Actinomycetota</taxon>
        <taxon>Actinomycetes</taxon>
        <taxon>Kitasatosporales</taxon>
        <taxon>Streptomycetaceae</taxon>
        <taxon>Streptomyces</taxon>
    </lineage>
</organism>
<feature type="compositionally biased region" description="Low complexity" evidence="1">
    <location>
        <begin position="18"/>
        <end position="31"/>
    </location>
</feature>
<accession>B1VUG6</accession>
<reference evidence="5" key="1">
    <citation type="journal article" date="2008" name="J. Bacteriol.">
        <title>Genome sequence of the streptomycin-producing microorganism Streptomyces griseus IFO 13350.</title>
        <authorList>
            <person name="Ohnishi Y."/>
            <person name="Ishikawa J."/>
            <person name="Hara H."/>
            <person name="Suzuki H."/>
            <person name="Ikenoya M."/>
            <person name="Ikeda H."/>
            <person name="Yamashita A."/>
            <person name="Hattori M."/>
            <person name="Horinouchi S."/>
        </authorList>
    </citation>
    <scope>NUCLEOTIDE SEQUENCE [LARGE SCALE GENOMIC DNA]</scope>
    <source>
        <strain evidence="5">JCM 4626 / NBRC 13350</strain>
    </source>
</reference>
<evidence type="ECO:0000313" key="4">
    <source>
        <dbReference type="EMBL" id="BAG21192.1"/>
    </source>
</evidence>
<keyword evidence="2" id="KW-0472">Membrane</keyword>
<feature type="transmembrane region" description="Helical" evidence="2">
    <location>
        <begin position="71"/>
        <end position="93"/>
    </location>
</feature>
<evidence type="ECO:0000313" key="5">
    <source>
        <dbReference type="Proteomes" id="UP000001685"/>
    </source>
</evidence>
<keyword evidence="2" id="KW-0812">Transmembrane</keyword>
<feature type="compositionally biased region" description="Pro residues" evidence="1">
    <location>
        <begin position="32"/>
        <end position="61"/>
    </location>
</feature>
<dbReference type="SUPFAM" id="SSF50998">
    <property type="entry name" value="Quinoprotein alcohol dehydrogenase-like"/>
    <property type="match status" value="1"/>
</dbReference>
<feature type="region of interest" description="Disordered" evidence="1">
    <location>
        <begin position="1"/>
        <end position="68"/>
    </location>
</feature>
<dbReference type="InterPro" id="IPR011047">
    <property type="entry name" value="Quinoprotein_ADH-like_sf"/>
</dbReference>
<name>B1VUG6_STRGG</name>
<feature type="compositionally biased region" description="Pro residues" evidence="1">
    <location>
        <begin position="1"/>
        <end position="10"/>
    </location>
</feature>
<dbReference type="HOGENOM" id="CLU_036397_0_0_11"/>
<evidence type="ECO:0000259" key="3">
    <source>
        <dbReference type="Pfam" id="PF13360"/>
    </source>
</evidence>
<dbReference type="Pfam" id="PF13360">
    <property type="entry name" value="PQQ_2"/>
    <property type="match status" value="1"/>
</dbReference>
<dbReference type="PATRIC" id="fig|455632.4.peg.4448"/>